<protein>
    <submittedName>
        <fullName evidence="3">(California timema) hypothetical protein</fullName>
    </submittedName>
</protein>
<feature type="domain" description="NADP-dependent oxidoreductase" evidence="2">
    <location>
        <begin position="597"/>
        <end position="748"/>
    </location>
</feature>
<evidence type="ECO:0000256" key="1">
    <source>
        <dbReference type="ARBA" id="ARBA00023002"/>
    </source>
</evidence>
<dbReference type="InterPro" id="IPR036812">
    <property type="entry name" value="NAD(P)_OxRdtase_dom_sf"/>
</dbReference>
<dbReference type="EMBL" id="OE181356">
    <property type="protein sequence ID" value="CAD7573016.1"/>
    <property type="molecule type" value="Genomic_DNA"/>
</dbReference>
<sequence>MKYDIKNIEKAVDAALEAGYRHIDTAYVYDNEAEIGQALVKWLESGKIKREELFITTKLPHYALRPECVEKYLKMSLEKLQLDYVDLFLVHHSVGCMEISKEMTDPFVLDPETDHVKIWKAMEAQVDAGRAKSIGLSNFNARQVKRVWKSARIKPVMLQIELHVFFEQREIVTFCKALDMEVTAYAPLGCPDIGSMTYPLEDPLVKKIAKKHNRTTAQVLLRHTIQRGIIVIPKSSDPTRIRDNFNTGIRDMDTTIDTALEAGFRHIDTAYAYKNEEAIGKSLKRWFDSGKIKREELFIVTKLPSSGNRAEDVEKYLKQSLKNLQMTYVDLYLIHQPIGSFPEPDNDGNRVLDPNTDHLSLWKAMEAQVDAGRARSIGLSNFNARQVKRVWENARIKPANNQVELNLFFQQKELVAFCKALDVTICAYSPLGSPGMRIKMHKGDPSIIDMPLTHPVVLKLAEKYKKTPSQILIRHSIQRGVVVIPKSNNPERLKENIQVFDFALSPDDVYELDFLDRAQHLNGLNGKPSLSVVNVLFYSMKAATQDIDTTIDTALEAGFRHIDTAYGYKNEEAIGKSLKRWFDSGKIKREELFIVTKAMEAQVDAGRARSIGMSNFNARQVKRVWENARIKPANNQVELNLFFQQKELVAFCKALDVTICAYSPLGSPGMRIKMHKGDPSKVEMPLTDPVVLKLAKKYNKTPSQILIRHSIQRGVVVIPKSNNPERLKQNIQVFDFTLSPEDVYELDFLDRGEKGRGYERRETLSKRVLEHPENPLNDPY</sequence>
<accession>A0A7R9J6R9</accession>
<evidence type="ECO:0000313" key="3">
    <source>
        <dbReference type="EMBL" id="CAD7573016.1"/>
    </source>
</evidence>
<dbReference type="PROSITE" id="PS00062">
    <property type="entry name" value="ALDOKETO_REDUCTASE_2"/>
    <property type="match status" value="3"/>
</dbReference>
<name>A0A7R9J6R9_TIMCA</name>
<evidence type="ECO:0000259" key="2">
    <source>
        <dbReference type="Pfam" id="PF00248"/>
    </source>
</evidence>
<dbReference type="PANTHER" id="PTHR11732">
    <property type="entry name" value="ALDO/KETO REDUCTASE"/>
    <property type="match status" value="1"/>
</dbReference>
<proteinExistence type="predicted"/>
<dbReference type="Pfam" id="PF00248">
    <property type="entry name" value="Aldo_ket_red"/>
    <property type="match status" value="3"/>
</dbReference>
<organism evidence="3">
    <name type="scientific">Timema californicum</name>
    <name type="common">California timema</name>
    <name type="synonym">Walking stick</name>
    <dbReference type="NCBI Taxonomy" id="61474"/>
    <lineage>
        <taxon>Eukaryota</taxon>
        <taxon>Metazoa</taxon>
        <taxon>Ecdysozoa</taxon>
        <taxon>Arthropoda</taxon>
        <taxon>Hexapoda</taxon>
        <taxon>Insecta</taxon>
        <taxon>Pterygota</taxon>
        <taxon>Neoptera</taxon>
        <taxon>Polyneoptera</taxon>
        <taxon>Phasmatodea</taxon>
        <taxon>Timematodea</taxon>
        <taxon>Timematoidea</taxon>
        <taxon>Timematidae</taxon>
        <taxon>Timema</taxon>
    </lineage>
</organism>
<dbReference type="InterPro" id="IPR018170">
    <property type="entry name" value="Aldo/ket_reductase_CS"/>
</dbReference>
<dbReference type="AlphaFoldDB" id="A0A7R9J6R9"/>
<dbReference type="FunFam" id="3.20.20.100:FF:000002">
    <property type="entry name" value="2,5-diketo-D-gluconic acid reductase A"/>
    <property type="match status" value="1"/>
</dbReference>
<dbReference type="SUPFAM" id="SSF51430">
    <property type="entry name" value="NAD(P)-linked oxidoreductase"/>
    <property type="match status" value="3"/>
</dbReference>
<dbReference type="InterPro" id="IPR020471">
    <property type="entry name" value="AKR"/>
</dbReference>
<dbReference type="Gene3D" id="3.20.20.100">
    <property type="entry name" value="NADP-dependent oxidoreductase domain"/>
    <property type="match status" value="4"/>
</dbReference>
<dbReference type="GO" id="GO:0016616">
    <property type="term" value="F:oxidoreductase activity, acting on the CH-OH group of donors, NAD or NADP as acceptor"/>
    <property type="evidence" value="ECO:0007669"/>
    <property type="project" value="UniProtKB-ARBA"/>
</dbReference>
<feature type="domain" description="NADP-dependent oxidoreductase" evidence="2">
    <location>
        <begin position="9"/>
        <end position="247"/>
    </location>
</feature>
<dbReference type="PRINTS" id="PR00069">
    <property type="entry name" value="ALDKETRDTASE"/>
</dbReference>
<keyword evidence="1" id="KW-0560">Oxidoreductase</keyword>
<dbReference type="InterPro" id="IPR023210">
    <property type="entry name" value="NADP_OxRdtase_dom"/>
</dbReference>
<dbReference type="PROSITE" id="PS00798">
    <property type="entry name" value="ALDOKETO_REDUCTASE_1"/>
    <property type="match status" value="3"/>
</dbReference>
<gene>
    <name evidence="3" type="ORF">TCMB3V08_LOCUS5659</name>
</gene>
<reference evidence="3" key="1">
    <citation type="submission" date="2020-11" db="EMBL/GenBank/DDBJ databases">
        <authorList>
            <person name="Tran Van P."/>
        </authorList>
    </citation>
    <scope>NUCLEOTIDE SEQUENCE</scope>
</reference>
<feature type="domain" description="NADP-dependent oxidoreductase" evidence="2">
    <location>
        <begin position="255"/>
        <end position="514"/>
    </location>
</feature>
<dbReference type="PROSITE" id="PS00063">
    <property type="entry name" value="ALDOKETO_REDUCTASE_3"/>
    <property type="match status" value="2"/>
</dbReference>